<sequence length="196" mass="22245">MREDEGHNPEKAESIRNELNNTFTHNLNSRNHIRDRAATILSADLVLTGLVTGLAGSQQATLLIFSGIISIIVSIYYCAQTLTSNDRYIGLNPKGAKEALEMGSKAYYNKLALKYEKWIDRNNKVKKDMTKNLNRSIWAAFAGLLFFATSAFPAITKIDTYPILDIVSIIIIPVLSYYGRERTKFLQESRRDKKFF</sequence>
<dbReference type="EMBL" id="JBHSZH010000005">
    <property type="protein sequence ID" value="MFC7080195.1"/>
    <property type="molecule type" value="Genomic_DNA"/>
</dbReference>
<feature type="transmembrane region" description="Helical" evidence="1">
    <location>
        <begin position="37"/>
        <end position="56"/>
    </location>
</feature>
<keyword evidence="1" id="KW-0472">Membrane</keyword>
<gene>
    <name evidence="2" type="ORF">ACFQJ6_08765</name>
</gene>
<organism evidence="2 3">
    <name type="scientific">Halorussus caseinilyticus</name>
    <dbReference type="NCBI Taxonomy" id="3034025"/>
    <lineage>
        <taxon>Archaea</taxon>
        <taxon>Methanobacteriati</taxon>
        <taxon>Methanobacteriota</taxon>
        <taxon>Stenosarchaea group</taxon>
        <taxon>Halobacteria</taxon>
        <taxon>Halobacteriales</taxon>
        <taxon>Haladaptataceae</taxon>
        <taxon>Halorussus</taxon>
    </lineage>
</organism>
<accession>A0ABD5WKI6</accession>
<dbReference type="RefSeq" id="WP_276281975.1">
    <property type="nucleotide sequence ID" value="NZ_CP119809.1"/>
</dbReference>
<keyword evidence="3" id="KW-1185">Reference proteome</keyword>
<keyword evidence="1" id="KW-0812">Transmembrane</keyword>
<evidence type="ECO:0000313" key="3">
    <source>
        <dbReference type="Proteomes" id="UP001596407"/>
    </source>
</evidence>
<comment type="caution">
    <text evidence="2">The sequence shown here is derived from an EMBL/GenBank/DDBJ whole genome shotgun (WGS) entry which is preliminary data.</text>
</comment>
<feature type="transmembrane region" description="Helical" evidence="1">
    <location>
        <begin position="161"/>
        <end position="179"/>
    </location>
</feature>
<proteinExistence type="predicted"/>
<dbReference type="GeneID" id="79303204"/>
<protein>
    <submittedName>
        <fullName evidence="2">Uncharacterized protein</fullName>
    </submittedName>
</protein>
<dbReference type="Proteomes" id="UP001596407">
    <property type="component" value="Unassembled WGS sequence"/>
</dbReference>
<dbReference type="AlphaFoldDB" id="A0ABD5WKI6"/>
<evidence type="ECO:0000256" key="1">
    <source>
        <dbReference type="SAM" id="Phobius"/>
    </source>
</evidence>
<feature type="transmembrane region" description="Helical" evidence="1">
    <location>
        <begin position="62"/>
        <end position="79"/>
    </location>
</feature>
<evidence type="ECO:0000313" key="2">
    <source>
        <dbReference type="EMBL" id="MFC7080195.1"/>
    </source>
</evidence>
<feature type="transmembrane region" description="Helical" evidence="1">
    <location>
        <begin position="136"/>
        <end position="155"/>
    </location>
</feature>
<name>A0ABD5WKI6_9EURY</name>
<keyword evidence="1" id="KW-1133">Transmembrane helix</keyword>
<reference evidence="2 3" key="1">
    <citation type="journal article" date="2019" name="Int. J. Syst. Evol. Microbiol.">
        <title>The Global Catalogue of Microorganisms (GCM) 10K type strain sequencing project: providing services to taxonomists for standard genome sequencing and annotation.</title>
        <authorList>
            <consortium name="The Broad Institute Genomics Platform"/>
            <consortium name="The Broad Institute Genome Sequencing Center for Infectious Disease"/>
            <person name="Wu L."/>
            <person name="Ma J."/>
        </authorList>
    </citation>
    <scope>NUCLEOTIDE SEQUENCE [LARGE SCALE GENOMIC DNA]</scope>
    <source>
        <strain evidence="2 3">DT72</strain>
    </source>
</reference>